<comment type="caution">
    <text evidence="1">The sequence shown here is derived from an EMBL/GenBank/DDBJ whole genome shotgun (WGS) entry which is preliminary data.</text>
</comment>
<name>A0ACB8C047_9AGAM</name>
<proteinExistence type="predicted"/>
<organism evidence="1 2">
    <name type="scientific">Leucogyrophana mollusca</name>
    <dbReference type="NCBI Taxonomy" id="85980"/>
    <lineage>
        <taxon>Eukaryota</taxon>
        <taxon>Fungi</taxon>
        <taxon>Dikarya</taxon>
        <taxon>Basidiomycota</taxon>
        <taxon>Agaricomycotina</taxon>
        <taxon>Agaricomycetes</taxon>
        <taxon>Agaricomycetidae</taxon>
        <taxon>Boletales</taxon>
        <taxon>Boletales incertae sedis</taxon>
        <taxon>Leucogyrophana</taxon>
    </lineage>
</organism>
<evidence type="ECO:0000313" key="1">
    <source>
        <dbReference type="EMBL" id="KAH7931207.1"/>
    </source>
</evidence>
<dbReference type="Proteomes" id="UP000790709">
    <property type="component" value="Unassembled WGS sequence"/>
</dbReference>
<sequence>MAILTLLCSFLPLFLQVQSVFGSTSVQISSIPSADKNVVDASFLGISFELSYLGLYFGNDTSSMAQPMANYLSALGARVNDTIRLRIGGNSMDDCTYVPSQNSPLLQFTNPQANVNDQPVSFGLELFDVLNQMAEVVNAKYLLGTACATYLAGLSLRDPNSTNVPLLAGAAQQTLGRAVDAFLLGNEPDLYTSHGQRPNLANYTVQDYIADYSEASNLLKNTSGGDIVSLSEFGGPSICCQWDLATLLQQGYLSSFEGILKYITMQHYPQNNCGGEDSGKYKLDYYLTHANAVSLAAWQNHGVSIVNALPSPRPEVVMSEFNTASCGGIPGLSDTFGAALWIVDYALQLATAGYTAAYLHTREPGISYNIVQPPYTANGTWDTGAPYYALLTVAEALRSPGNGSYVQDLNIDDSVTNTSATSAGYAVFDAESSALHTLVIFNFANDSSIESFDLPANITGGGKNTTVTVKYLAAPNVNEKTTITWGGETLAGVGNGILIPSSGAPNVQLDCAQGCTVNVTGPSAAVVFVGWVDTVTNDTVNVNSTGNGGSDGGNGGQDSNGSIRTTSGVLTAVTGLLLVCLWL</sequence>
<accession>A0ACB8C047</accession>
<gene>
    <name evidence="1" type="ORF">BV22DRAFT_1101178</name>
</gene>
<keyword evidence="2" id="KW-1185">Reference proteome</keyword>
<reference evidence="1" key="1">
    <citation type="journal article" date="2021" name="New Phytol.">
        <title>Evolutionary innovations through gain and loss of genes in the ectomycorrhizal Boletales.</title>
        <authorList>
            <person name="Wu G."/>
            <person name="Miyauchi S."/>
            <person name="Morin E."/>
            <person name="Kuo A."/>
            <person name="Drula E."/>
            <person name="Varga T."/>
            <person name="Kohler A."/>
            <person name="Feng B."/>
            <person name="Cao Y."/>
            <person name="Lipzen A."/>
            <person name="Daum C."/>
            <person name="Hundley H."/>
            <person name="Pangilinan J."/>
            <person name="Johnson J."/>
            <person name="Barry K."/>
            <person name="LaButti K."/>
            <person name="Ng V."/>
            <person name="Ahrendt S."/>
            <person name="Min B."/>
            <person name="Choi I.G."/>
            <person name="Park H."/>
            <person name="Plett J.M."/>
            <person name="Magnuson J."/>
            <person name="Spatafora J.W."/>
            <person name="Nagy L.G."/>
            <person name="Henrissat B."/>
            <person name="Grigoriev I.V."/>
            <person name="Yang Z.L."/>
            <person name="Xu J."/>
            <person name="Martin F.M."/>
        </authorList>
    </citation>
    <scope>NUCLEOTIDE SEQUENCE</scope>
    <source>
        <strain evidence="1">KUC20120723A-06</strain>
    </source>
</reference>
<protein>
    <submittedName>
        <fullName evidence="1">Uncharacterized protein</fullName>
    </submittedName>
</protein>
<evidence type="ECO:0000313" key="2">
    <source>
        <dbReference type="Proteomes" id="UP000790709"/>
    </source>
</evidence>
<dbReference type="EMBL" id="MU266327">
    <property type="protein sequence ID" value="KAH7931207.1"/>
    <property type="molecule type" value="Genomic_DNA"/>
</dbReference>